<feature type="transmembrane region" description="Helical" evidence="5">
    <location>
        <begin position="305"/>
        <end position="330"/>
    </location>
</feature>
<proteinExistence type="predicted"/>
<sequence length="606" mass="69353">MKTDLKQKFKNLSLKKKLLLFYSVLFLLPLLLISIIIYTEVSQSMLEKIQFSATQGYEQSKSYLEYKILELIQRTDVVVTNSSLKEKIREEKASLPDSHEQLVRKEFIRGYLQSVESSTQSIRIRLFITDRYGLMMDGEHILPLSSADNALWYQKKGTQKVYFAPGIYLEEGHQEGYVALVRDIPEEDNYRRRNSVLRMDIGIEELVEILKNATPTENAATYLVNRENIIIAVSDSSTLEALGLSGELPEEFRYSRYAAESELEETKLDQRVIYCMRNKIRNTDWEMITVIPKTDMIKGIARLQYMVAGLMLLFGLLTIAGGTFIISWIVRRISRLNDSFNQVKAGDTKVYLPNDTRDEIGVLYDNYNDMMAHTNQLMDEKYRMGIHLKSAELKALQSQINPHFLYNTLEMVNWLAFGGRMEDIHTAVISLSKYYRLILNKGQDTLTLSEELQHVGYYIKIQDIRFPGKLTFVEEVDRELLPSIVPKIILQPLVENAIQHGIWEKPEKRGTIRIWGYEESGIACIKVIDDGIGMDANTLSHVMDGKIASSGSSYGVKNVHARLQLMFGEAYGLSYESREGEGTCVTVRFPKTDKSGRPGTAAQREE</sequence>
<keyword evidence="4 7" id="KW-0418">Kinase</keyword>
<keyword evidence="5" id="KW-0812">Transmembrane</keyword>
<dbReference type="Pfam" id="PF00672">
    <property type="entry name" value="HAMP"/>
    <property type="match status" value="1"/>
</dbReference>
<dbReference type="RefSeq" id="WP_069153004.1">
    <property type="nucleotide sequence ID" value="NZ_MCGH01000002.1"/>
</dbReference>
<dbReference type="SUPFAM" id="SSF55874">
    <property type="entry name" value="ATPase domain of HSP90 chaperone/DNA topoisomerase II/histidine kinase"/>
    <property type="match status" value="1"/>
</dbReference>
<organism evidence="7 8">
    <name type="scientific">Eisenbergiella tayi</name>
    <dbReference type="NCBI Taxonomy" id="1432052"/>
    <lineage>
        <taxon>Bacteria</taxon>
        <taxon>Bacillati</taxon>
        <taxon>Bacillota</taxon>
        <taxon>Clostridia</taxon>
        <taxon>Lachnospirales</taxon>
        <taxon>Lachnospiraceae</taxon>
        <taxon>Eisenbergiella</taxon>
    </lineage>
</organism>
<keyword evidence="2" id="KW-0597">Phosphoprotein</keyword>
<dbReference type="PATRIC" id="fig|1432052.4.peg.3592"/>
<evidence type="ECO:0000256" key="4">
    <source>
        <dbReference type="ARBA" id="ARBA00022777"/>
    </source>
</evidence>
<accession>A0A1E3AF33</accession>
<protein>
    <submittedName>
        <fullName evidence="7">Sensor histidine kinase YpdA</fullName>
        <ecNumber evidence="7">2.7.13.3</ecNumber>
    </submittedName>
</protein>
<dbReference type="InterPro" id="IPR050640">
    <property type="entry name" value="Bact_2-comp_sensor_kinase"/>
</dbReference>
<dbReference type="Gene3D" id="6.10.340.10">
    <property type="match status" value="1"/>
</dbReference>
<comment type="caution">
    <text evidence="7">The sequence shown here is derived from an EMBL/GenBank/DDBJ whole genome shotgun (WGS) entry which is preliminary data.</text>
</comment>
<dbReference type="GO" id="GO:0000155">
    <property type="term" value="F:phosphorelay sensor kinase activity"/>
    <property type="evidence" value="ECO:0007669"/>
    <property type="project" value="InterPro"/>
</dbReference>
<dbReference type="InterPro" id="IPR010559">
    <property type="entry name" value="Sig_transdc_His_kin_internal"/>
</dbReference>
<dbReference type="EC" id="2.7.13.3" evidence="7"/>
<evidence type="ECO:0000313" key="7">
    <source>
        <dbReference type="EMBL" id="ODM07333.1"/>
    </source>
</evidence>
<evidence type="ECO:0000256" key="5">
    <source>
        <dbReference type="SAM" id="Phobius"/>
    </source>
</evidence>
<dbReference type="Pfam" id="PF02518">
    <property type="entry name" value="HATPase_c"/>
    <property type="match status" value="1"/>
</dbReference>
<feature type="transmembrane region" description="Helical" evidence="5">
    <location>
        <begin position="20"/>
        <end position="38"/>
    </location>
</feature>
<evidence type="ECO:0000259" key="6">
    <source>
        <dbReference type="PROSITE" id="PS50885"/>
    </source>
</evidence>
<keyword evidence="5" id="KW-1133">Transmembrane helix</keyword>
<dbReference type="InterPro" id="IPR036890">
    <property type="entry name" value="HATPase_C_sf"/>
</dbReference>
<dbReference type="SMART" id="SM00387">
    <property type="entry name" value="HATPase_c"/>
    <property type="match status" value="1"/>
</dbReference>
<dbReference type="PANTHER" id="PTHR34220">
    <property type="entry name" value="SENSOR HISTIDINE KINASE YPDA"/>
    <property type="match status" value="1"/>
</dbReference>
<dbReference type="PROSITE" id="PS50885">
    <property type="entry name" value="HAMP"/>
    <property type="match status" value="1"/>
</dbReference>
<reference evidence="7 8" key="1">
    <citation type="submission" date="2016-07" db="EMBL/GenBank/DDBJ databases">
        <title>Characterization of isolates of Eisenbergiella tayi derived from blood cultures, using whole genome sequencing.</title>
        <authorList>
            <person name="Burdz T."/>
            <person name="Wiebe D."/>
            <person name="Huynh C."/>
            <person name="Bernard K."/>
        </authorList>
    </citation>
    <scope>NUCLEOTIDE SEQUENCE [LARGE SCALE GENOMIC DNA]</scope>
    <source>
        <strain evidence="7 8">NML 110608</strain>
    </source>
</reference>
<comment type="subcellular location">
    <subcellularLocation>
        <location evidence="1">Membrane</location>
    </subcellularLocation>
</comment>
<dbReference type="SUPFAM" id="SSF158472">
    <property type="entry name" value="HAMP domain-like"/>
    <property type="match status" value="1"/>
</dbReference>
<evidence type="ECO:0000256" key="1">
    <source>
        <dbReference type="ARBA" id="ARBA00004370"/>
    </source>
</evidence>
<dbReference type="Gene3D" id="3.30.565.10">
    <property type="entry name" value="Histidine kinase-like ATPase, C-terminal domain"/>
    <property type="match status" value="1"/>
</dbReference>
<dbReference type="SMART" id="SM00304">
    <property type="entry name" value="HAMP"/>
    <property type="match status" value="1"/>
</dbReference>
<evidence type="ECO:0000256" key="3">
    <source>
        <dbReference type="ARBA" id="ARBA00022679"/>
    </source>
</evidence>
<feature type="domain" description="HAMP" evidence="6">
    <location>
        <begin position="327"/>
        <end position="379"/>
    </location>
</feature>
<dbReference type="AlphaFoldDB" id="A0A1E3AF33"/>
<gene>
    <name evidence="7" type="primary">ypdA_22</name>
    <name evidence="7" type="ORF">BEI61_03223</name>
</gene>
<evidence type="ECO:0000256" key="2">
    <source>
        <dbReference type="ARBA" id="ARBA00022553"/>
    </source>
</evidence>
<evidence type="ECO:0000313" key="8">
    <source>
        <dbReference type="Proteomes" id="UP000094067"/>
    </source>
</evidence>
<keyword evidence="5" id="KW-0472">Membrane</keyword>
<dbReference type="PANTHER" id="PTHR34220:SF7">
    <property type="entry name" value="SENSOR HISTIDINE KINASE YPDA"/>
    <property type="match status" value="1"/>
</dbReference>
<dbReference type="Proteomes" id="UP000094067">
    <property type="component" value="Unassembled WGS sequence"/>
</dbReference>
<dbReference type="InterPro" id="IPR003660">
    <property type="entry name" value="HAMP_dom"/>
</dbReference>
<dbReference type="Gene3D" id="3.30.450.20">
    <property type="entry name" value="PAS domain"/>
    <property type="match status" value="2"/>
</dbReference>
<dbReference type="GO" id="GO:0016020">
    <property type="term" value="C:membrane"/>
    <property type="evidence" value="ECO:0007669"/>
    <property type="project" value="UniProtKB-SubCell"/>
</dbReference>
<dbReference type="CDD" id="cd06225">
    <property type="entry name" value="HAMP"/>
    <property type="match status" value="1"/>
</dbReference>
<dbReference type="InterPro" id="IPR003594">
    <property type="entry name" value="HATPase_dom"/>
</dbReference>
<dbReference type="EMBL" id="MCGH01000002">
    <property type="protein sequence ID" value="ODM07333.1"/>
    <property type="molecule type" value="Genomic_DNA"/>
</dbReference>
<name>A0A1E3AF33_9FIRM</name>
<dbReference type="Pfam" id="PF06580">
    <property type="entry name" value="His_kinase"/>
    <property type="match status" value="1"/>
</dbReference>
<keyword evidence="3 7" id="KW-0808">Transferase</keyword>